<dbReference type="Proteomes" id="UP000320475">
    <property type="component" value="Unassembled WGS sequence"/>
</dbReference>
<dbReference type="InterPro" id="IPR050374">
    <property type="entry name" value="RRT5_SRSF_SR"/>
</dbReference>
<keyword evidence="1 2" id="KW-0694">RNA-binding</keyword>
<evidence type="ECO:0000313" key="6">
    <source>
        <dbReference type="Proteomes" id="UP000320475"/>
    </source>
</evidence>
<organism evidence="5 6">
    <name type="scientific">Synchytrium endobioticum</name>
    <dbReference type="NCBI Taxonomy" id="286115"/>
    <lineage>
        <taxon>Eukaryota</taxon>
        <taxon>Fungi</taxon>
        <taxon>Fungi incertae sedis</taxon>
        <taxon>Chytridiomycota</taxon>
        <taxon>Chytridiomycota incertae sedis</taxon>
        <taxon>Chytridiomycetes</taxon>
        <taxon>Synchytriales</taxon>
        <taxon>Synchytriaceae</taxon>
        <taxon>Synchytrium</taxon>
    </lineage>
</organism>
<feature type="region of interest" description="Disordered" evidence="3">
    <location>
        <begin position="367"/>
        <end position="436"/>
    </location>
</feature>
<dbReference type="GO" id="GO:0005737">
    <property type="term" value="C:cytoplasm"/>
    <property type="evidence" value="ECO:0007669"/>
    <property type="project" value="TreeGrafter"/>
</dbReference>
<dbReference type="VEuPathDB" id="FungiDB:SeMB42_g01631"/>
<comment type="caution">
    <text evidence="5">The sequence shown here is derived from an EMBL/GenBank/DDBJ whole genome shotgun (WGS) entry which is preliminary data.</text>
</comment>
<evidence type="ECO:0000256" key="3">
    <source>
        <dbReference type="SAM" id="MobiDB-lite"/>
    </source>
</evidence>
<dbReference type="AlphaFoldDB" id="A0A507DIG5"/>
<dbReference type="InterPro" id="IPR000504">
    <property type="entry name" value="RRM_dom"/>
</dbReference>
<name>A0A507DIG5_9FUNG</name>
<feature type="compositionally biased region" description="Low complexity" evidence="3">
    <location>
        <begin position="367"/>
        <end position="383"/>
    </location>
</feature>
<dbReference type="SMART" id="SM00360">
    <property type="entry name" value="RRM"/>
    <property type="match status" value="2"/>
</dbReference>
<sequence length="436" mass="48609">MADEDLNALMDNNDWHYLQDERPPGIGSPQESSSLRFRSRSPRPNSLVDNPSSERDRARQQDRASDRDRDRGRDGRFRPVGQADNHYSMGIKREQPSKKECRVYVGNLAYECGWKDLTDFMGQGKCHRVFTSLTLAAPDYKLIGKVVLADVLTQPNGRSKGCGVVEFSSADEAQRAIREMSDVIFMGRPVYVREDREMEAKFGTAPSRGRLGGGSSGSSGPPPSRPSDIGRAIFVGNLPYSAGWQDLKDQFRSAGPVIRADIQQDDQKRSKGCGVIVFETIEGAQKAIQMYNGWDWNGRKLEVREDKYAGRSNSGSFGGGRGVGLDGRRGYSDFGGPPGPSSSQYPGYQNFYGQPYAPDPYYYGYEQQQQQQQQQFGQNGQSQPAPNQQNLSVQGLFMKQEQNPSTQGLFVKQEPKPDGMYRNYPTYGDYGGADRK</sequence>
<gene>
    <name evidence="5" type="ORF">SeLEV6574_g00358</name>
</gene>
<feature type="compositionally biased region" description="Basic and acidic residues" evidence="3">
    <location>
        <begin position="52"/>
        <end position="77"/>
    </location>
</feature>
<evidence type="ECO:0000313" key="5">
    <source>
        <dbReference type="EMBL" id="TPX51373.1"/>
    </source>
</evidence>
<feature type="region of interest" description="Disordered" evidence="3">
    <location>
        <begin position="1"/>
        <end position="92"/>
    </location>
</feature>
<dbReference type="OrthoDB" id="1049195at2759"/>
<dbReference type="Gene3D" id="3.30.70.330">
    <property type="match status" value="2"/>
</dbReference>
<dbReference type="GO" id="GO:0005634">
    <property type="term" value="C:nucleus"/>
    <property type="evidence" value="ECO:0007669"/>
    <property type="project" value="TreeGrafter"/>
</dbReference>
<dbReference type="InterPro" id="IPR035979">
    <property type="entry name" value="RBD_domain_sf"/>
</dbReference>
<feature type="region of interest" description="Disordered" evidence="3">
    <location>
        <begin position="309"/>
        <end position="351"/>
    </location>
</feature>
<dbReference type="PROSITE" id="PS50102">
    <property type="entry name" value="RRM"/>
    <property type="match status" value="2"/>
</dbReference>
<feature type="compositionally biased region" description="Gly residues" evidence="3">
    <location>
        <begin position="316"/>
        <end position="325"/>
    </location>
</feature>
<feature type="region of interest" description="Disordered" evidence="3">
    <location>
        <begin position="203"/>
        <end position="230"/>
    </location>
</feature>
<feature type="domain" description="RRM" evidence="4">
    <location>
        <begin position="101"/>
        <end position="197"/>
    </location>
</feature>
<dbReference type="PANTHER" id="PTHR23003:SF3">
    <property type="entry name" value="FI21236P1-RELATED"/>
    <property type="match status" value="1"/>
</dbReference>
<feature type="compositionally biased region" description="Low complexity" evidence="3">
    <location>
        <begin position="32"/>
        <end position="47"/>
    </location>
</feature>
<dbReference type="PANTHER" id="PTHR23003">
    <property type="entry name" value="RNA RECOGNITION MOTIF RRM DOMAIN CONTAINING PROTEIN"/>
    <property type="match status" value="1"/>
</dbReference>
<dbReference type="InterPro" id="IPR012677">
    <property type="entry name" value="Nucleotide-bd_a/b_plait_sf"/>
</dbReference>
<proteinExistence type="predicted"/>
<dbReference type="GO" id="GO:1990904">
    <property type="term" value="C:ribonucleoprotein complex"/>
    <property type="evidence" value="ECO:0007669"/>
    <property type="project" value="TreeGrafter"/>
</dbReference>
<reference evidence="5 6" key="1">
    <citation type="journal article" date="2019" name="Sci. Rep.">
        <title>Comparative genomics of chytrid fungi reveal insights into the obligate biotrophic and pathogenic lifestyle of Synchytrium endobioticum.</title>
        <authorList>
            <person name="van de Vossenberg B.T.L.H."/>
            <person name="Warris S."/>
            <person name="Nguyen H.D.T."/>
            <person name="van Gent-Pelzer M.P.E."/>
            <person name="Joly D.L."/>
            <person name="van de Geest H.C."/>
            <person name="Bonants P.J.M."/>
            <person name="Smith D.S."/>
            <person name="Levesque C.A."/>
            <person name="van der Lee T.A.J."/>
        </authorList>
    </citation>
    <scope>NUCLEOTIDE SEQUENCE [LARGE SCALE GENOMIC DNA]</scope>
    <source>
        <strain evidence="5 6">LEV6574</strain>
    </source>
</reference>
<protein>
    <recommendedName>
        <fullName evidence="4">RRM domain-containing protein</fullName>
    </recommendedName>
</protein>
<evidence type="ECO:0000256" key="2">
    <source>
        <dbReference type="PROSITE-ProRule" id="PRU00176"/>
    </source>
</evidence>
<evidence type="ECO:0000256" key="1">
    <source>
        <dbReference type="ARBA" id="ARBA00022884"/>
    </source>
</evidence>
<dbReference type="Pfam" id="PF00076">
    <property type="entry name" value="RRM_1"/>
    <property type="match status" value="2"/>
</dbReference>
<feature type="compositionally biased region" description="Basic and acidic residues" evidence="3">
    <location>
        <begin position="13"/>
        <end position="23"/>
    </location>
</feature>
<evidence type="ECO:0000259" key="4">
    <source>
        <dbReference type="PROSITE" id="PS50102"/>
    </source>
</evidence>
<dbReference type="GO" id="GO:0003729">
    <property type="term" value="F:mRNA binding"/>
    <property type="evidence" value="ECO:0007669"/>
    <property type="project" value="TreeGrafter"/>
</dbReference>
<accession>A0A507DIG5</accession>
<dbReference type="SUPFAM" id="SSF54928">
    <property type="entry name" value="RNA-binding domain, RBD"/>
    <property type="match status" value="2"/>
</dbReference>
<dbReference type="EMBL" id="QEAM01000005">
    <property type="protein sequence ID" value="TPX51373.1"/>
    <property type="molecule type" value="Genomic_DNA"/>
</dbReference>
<feature type="domain" description="RRM" evidence="4">
    <location>
        <begin position="231"/>
        <end position="308"/>
    </location>
</feature>
<feature type="compositionally biased region" description="Polar residues" evidence="3">
    <location>
        <begin position="384"/>
        <end position="393"/>
    </location>
</feature>